<dbReference type="InterPro" id="IPR003961">
    <property type="entry name" value="FN3_dom"/>
</dbReference>
<reference evidence="12" key="2">
    <citation type="submission" date="2025-08" db="UniProtKB">
        <authorList>
            <consortium name="Ensembl"/>
        </authorList>
    </citation>
    <scope>IDENTIFICATION</scope>
</reference>
<keyword evidence="4 9" id="KW-1133">Transmembrane helix</keyword>
<keyword evidence="5 9" id="KW-0472">Membrane</keyword>
<evidence type="ECO:0000256" key="3">
    <source>
        <dbReference type="ARBA" id="ARBA00022729"/>
    </source>
</evidence>
<keyword evidence="7" id="KW-0325">Glycoprotein</keyword>
<dbReference type="GO" id="GO:0009897">
    <property type="term" value="C:external side of plasma membrane"/>
    <property type="evidence" value="ECO:0007669"/>
    <property type="project" value="TreeGrafter"/>
</dbReference>
<dbReference type="SUPFAM" id="SSF49265">
    <property type="entry name" value="Fibronectin type III"/>
    <property type="match status" value="4"/>
</dbReference>
<dbReference type="InterPro" id="IPR036116">
    <property type="entry name" value="FN3_sf"/>
</dbReference>
<feature type="domain" description="Fibronectin type-III" evidence="11">
    <location>
        <begin position="135"/>
        <end position="232"/>
    </location>
</feature>
<evidence type="ECO:0000256" key="10">
    <source>
        <dbReference type="SAM" id="SignalP"/>
    </source>
</evidence>
<dbReference type="Gene3D" id="2.60.40.10">
    <property type="entry name" value="Immunoglobulins"/>
    <property type="match status" value="4"/>
</dbReference>
<dbReference type="PROSITE" id="PS50853">
    <property type="entry name" value="FN3"/>
    <property type="match status" value="2"/>
</dbReference>
<keyword evidence="3 10" id="KW-0732">Signal</keyword>
<keyword evidence="6" id="KW-0675">Receptor</keyword>
<dbReference type="CTD" id="1439"/>
<feature type="region of interest" description="Disordered" evidence="8">
    <location>
        <begin position="626"/>
        <end position="652"/>
    </location>
</feature>
<evidence type="ECO:0000256" key="1">
    <source>
        <dbReference type="ARBA" id="ARBA00004479"/>
    </source>
</evidence>
<organism evidence="12 13">
    <name type="scientific">Denticeps clupeoides</name>
    <name type="common">denticle herring</name>
    <dbReference type="NCBI Taxonomy" id="299321"/>
    <lineage>
        <taxon>Eukaryota</taxon>
        <taxon>Metazoa</taxon>
        <taxon>Chordata</taxon>
        <taxon>Craniata</taxon>
        <taxon>Vertebrata</taxon>
        <taxon>Euteleostomi</taxon>
        <taxon>Actinopterygii</taxon>
        <taxon>Neopterygii</taxon>
        <taxon>Teleostei</taxon>
        <taxon>Clupei</taxon>
        <taxon>Clupeiformes</taxon>
        <taxon>Denticipitoidei</taxon>
        <taxon>Denticipitidae</taxon>
        <taxon>Denticeps</taxon>
    </lineage>
</organism>
<sequence>MGLVWVVRVVCVVALSQQVSGSTDDLCHNHKSENEFPGLNPLQCNNDYQSHIRCKWTENEDLHSRSPLSLYVLDNGSRSPCVPDQPPERLPAGQLLVQCRYNTTFFSIGVKHAFYFGQTCPHTRPKSLTLPQQGKIRTPQHLTVAVKDEGYDLSWKSPYVQASALAAELCYQVTYGTDGQDWTTVDLNHTQLMIDRRALMPSHYYQARVRAKAGRWQWSDWSPLVAWKTAADMDLSPANLQCVLESEDQATCTWEMSREQTQFFIYHLMCYGQSDTKSTCCHAPKLAGRHSDSRLVFSCTFGVSSPELSVQLTPVRNTKIFEPHENIRPPKPDPLRIEQNNQDWHLKWARPKIPIGVLLMYQLCYWAEESGVVQQYDLTDASQSLLLPASKLNFSSKYHAKIRALVQDQTYKGPPSEWSDPVEWRTHPAPFAMAYVFYFGVAVAVCIIFVALVICQRRIAKWKLSLPSPGQSKVMTDVIKSAPPQFVHQNGETEKTYICVVQASDDNSLTTKTRSSEEHLWWSPDKMKDDEFQQESTSRGSKSSQQSSYMSFSGPYIFCKNESDQAFREFVPPCLTSSSITSSPSSTDSFLSTLSEGRQGYFVVPSPDVPMQTDTSETIILDTSKAENQDAHKGPQKSSCPPVSVSHDSHTDDPPSYTCMLPAFRLVIPQHSDYCCLPGIDLYPRGSPGTTSSWICLSNDTEPNNDNRSYIRLSRPTF</sequence>
<evidence type="ECO:0000256" key="7">
    <source>
        <dbReference type="ARBA" id="ARBA00023180"/>
    </source>
</evidence>
<evidence type="ECO:0000256" key="2">
    <source>
        <dbReference type="ARBA" id="ARBA00022692"/>
    </source>
</evidence>
<name>A0AAY4AP36_9TELE</name>
<proteinExistence type="predicted"/>
<dbReference type="Proteomes" id="UP000694580">
    <property type="component" value="Chromosome 7"/>
</dbReference>
<evidence type="ECO:0000259" key="11">
    <source>
        <dbReference type="PROSITE" id="PS50853"/>
    </source>
</evidence>
<dbReference type="AlphaFoldDB" id="A0AAY4AP36"/>
<reference evidence="12" key="3">
    <citation type="submission" date="2025-09" db="UniProtKB">
        <authorList>
            <consortium name="Ensembl"/>
        </authorList>
    </citation>
    <scope>IDENTIFICATION</scope>
</reference>
<dbReference type="Ensembl" id="ENSDCDT00010011104.1">
    <property type="protein sequence ID" value="ENSDCDP00010010597.1"/>
    <property type="gene ID" value="ENSDCDG00010004691.1"/>
</dbReference>
<feature type="signal peptide" evidence="10">
    <location>
        <begin position="1"/>
        <end position="21"/>
    </location>
</feature>
<dbReference type="GeneID" id="114794556"/>
<feature type="transmembrane region" description="Helical" evidence="9">
    <location>
        <begin position="435"/>
        <end position="455"/>
    </location>
</feature>
<keyword evidence="13" id="KW-1185">Reference proteome</keyword>
<dbReference type="PANTHER" id="PTHR23037">
    <property type="entry name" value="CYTOKINE RECEPTOR"/>
    <property type="match status" value="1"/>
</dbReference>
<dbReference type="GO" id="GO:0004896">
    <property type="term" value="F:cytokine receptor activity"/>
    <property type="evidence" value="ECO:0007669"/>
    <property type="project" value="TreeGrafter"/>
</dbReference>
<comment type="subcellular location">
    <subcellularLocation>
        <location evidence="1">Membrane</location>
        <topology evidence="1">Single-pass type I membrane protein</topology>
    </subcellularLocation>
</comment>
<keyword evidence="2 9" id="KW-0812">Transmembrane</keyword>
<evidence type="ECO:0000256" key="5">
    <source>
        <dbReference type="ARBA" id="ARBA00023136"/>
    </source>
</evidence>
<gene>
    <name evidence="12" type="primary">csf2rb</name>
</gene>
<feature type="chain" id="PRO_5044281103" description="Fibronectin type-III domain-containing protein" evidence="10">
    <location>
        <begin position="22"/>
        <end position="718"/>
    </location>
</feature>
<evidence type="ECO:0000256" key="4">
    <source>
        <dbReference type="ARBA" id="ARBA00022989"/>
    </source>
</evidence>
<reference evidence="12 13" key="1">
    <citation type="submission" date="2020-06" db="EMBL/GenBank/DDBJ databases">
        <authorList>
            <consortium name="Wellcome Sanger Institute Data Sharing"/>
        </authorList>
    </citation>
    <scope>NUCLEOTIDE SEQUENCE [LARGE SCALE GENOMIC DNA]</scope>
</reference>
<evidence type="ECO:0000256" key="6">
    <source>
        <dbReference type="ARBA" id="ARBA00023170"/>
    </source>
</evidence>
<dbReference type="GeneTree" id="ENSGT00510000048963"/>
<evidence type="ECO:0000256" key="8">
    <source>
        <dbReference type="SAM" id="MobiDB-lite"/>
    </source>
</evidence>
<dbReference type="CDD" id="cd00063">
    <property type="entry name" value="FN3"/>
    <property type="match status" value="2"/>
</dbReference>
<evidence type="ECO:0000313" key="12">
    <source>
        <dbReference type="Ensembl" id="ENSDCDP00010010597.1"/>
    </source>
</evidence>
<dbReference type="InterPro" id="IPR013783">
    <property type="entry name" value="Ig-like_fold"/>
</dbReference>
<dbReference type="PANTHER" id="PTHR23037:SF41">
    <property type="entry name" value="COLONY STIMULATING FACTOR 2 RECEPTOR, BETA, LOW-AFFINITY (GRANULOCYTE-MACROPHAGE) PRECURSOR"/>
    <property type="match status" value="1"/>
</dbReference>
<protein>
    <recommendedName>
        <fullName evidence="11">Fibronectin type-III domain-containing protein</fullName>
    </recommendedName>
</protein>
<evidence type="ECO:0000313" key="13">
    <source>
        <dbReference type="Proteomes" id="UP000694580"/>
    </source>
</evidence>
<accession>A0AAY4AP36</accession>
<dbReference type="Pfam" id="PF21460">
    <property type="entry name" value="IL3Rb_N"/>
    <property type="match status" value="1"/>
</dbReference>
<dbReference type="InterPro" id="IPR048668">
    <property type="entry name" value="IL3RB_N"/>
</dbReference>
<dbReference type="RefSeq" id="XP_028843023.1">
    <property type="nucleotide sequence ID" value="XM_028987190.1"/>
</dbReference>
<evidence type="ECO:0000256" key="9">
    <source>
        <dbReference type="SAM" id="Phobius"/>
    </source>
</evidence>
<feature type="domain" description="Fibronectin type-III" evidence="11">
    <location>
        <begin position="331"/>
        <end position="429"/>
    </location>
</feature>